<reference evidence="8" key="1">
    <citation type="journal article" date="2023" name="J Glob Antimicrob Resist">
        <title>Emergence of NDM-1 and KPC-3 carbapenemases in Kluyvera cryocrescens: Investigating genetic heterogeneity and acquisition routes of blaNDM-1 in Enterobacterales species in Portugal.</title>
        <authorList>
            <person name="Loiodice M."/>
            <person name="Ribeiro M."/>
            <person name="Peixe L."/>
            <person name="Novais A."/>
        </authorList>
    </citation>
    <scope>NUCLEOTIDE SEQUENCE</scope>
    <source>
        <strain evidence="8">K629</strain>
    </source>
</reference>
<dbReference type="EMBL" id="JAUEQX010000004">
    <property type="protein sequence ID" value="MDW3775954.1"/>
    <property type="molecule type" value="Genomic_DNA"/>
</dbReference>
<dbReference type="PANTHER" id="PTHR42913:SF3">
    <property type="entry name" value="64 KDA MITOCHONDRIAL NADH DEHYDROGENASE (EUROFUNG)"/>
    <property type="match status" value="1"/>
</dbReference>
<evidence type="ECO:0000256" key="1">
    <source>
        <dbReference type="ARBA" id="ARBA00001974"/>
    </source>
</evidence>
<dbReference type="RefSeq" id="WP_112203478.1">
    <property type="nucleotide sequence ID" value="NZ_CP134165.1"/>
</dbReference>
<organism evidence="8 9">
    <name type="scientific">Kluyvera cryocrescens</name>
    <name type="common">Kluyvera citrophila</name>
    <dbReference type="NCBI Taxonomy" id="580"/>
    <lineage>
        <taxon>Bacteria</taxon>
        <taxon>Pseudomonadati</taxon>
        <taxon>Pseudomonadota</taxon>
        <taxon>Gammaproteobacteria</taxon>
        <taxon>Enterobacterales</taxon>
        <taxon>Enterobacteriaceae</taxon>
        <taxon>Kluyvera</taxon>
    </lineage>
</organism>
<protein>
    <submittedName>
        <fullName evidence="8">NAD(P)/FAD-dependent oxidoreductase</fullName>
        <ecNumber evidence="8">1.6.5.-</ecNumber>
    </submittedName>
</protein>
<evidence type="ECO:0000256" key="3">
    <source>
        <dbReference type="ARBA" id="ARBA00022630"/>
    </source>
</evidence>
<feature type="signal peptide" evidence="6">
    <location>
        <begin position="1"/>
        <end position="21"/>
    </location>
</feature>
<keyword evidence="4" id="KW-0274">FAD</keyword>
<evidence type="ECO:0000256" key="2">
    <source>
        <dbReference type="ARBA" id="ARBA00005272"/>
    </source>
</evidence>
<evidence type="ECO:0000313" key="8">
    <source>
        <dbReference type="EMBL" id="MDW3775954.1"/>
    </source>
</evidence>
<dbReference type="GO" id="GO:0003955">
    <property type="term" value="F:NAD(P)H dehydrogenase (quinone) activity"/>
    <property type="evidence" value="ECO:0007669"/>
    <property type="project" value="TreeGrafter"/>
</dbReference>
<dbReference type="InterPro" id="IPR023753">
    <property type="entry name" value="FAD/NAD-binding_dom"/>
</dbReference>
<evidence type="ECO:0000259" key="7">
    <source>
        <dbReference type="Pfam" id="PF07992"/>
    </source>
</evidence>
<feature type="chain" id="PRO_5043925539" evidence="6">
    <location>
        <begin position="22"/>
        <end position="399"/>
    </location>
</feature>
<dbReference type="InterPro" id="IPR051169">
    <property type="entry name" value="NADH-Q_oxidoreductase"/>
</dbReference>
<dbReference type="PRINTS" id="PR00411">
    <property type="entry name" value="PNDRDTASEI"/>
</dbReference>
<keyword evidence="5 8" id="KW-0560">Oxidoreductase</keyword>
<comment type="similarity">
    <text evidence="2">Belongs to the NADH dehydrogenase family.</text>
</comment>
<dbReference type="EC" id="1.6.5.-" evidence="8"/>
<dbReference type="AlphaFoldDB" id="A0AAW9C155"/>
<accession>A0AAW9C155</accession>
<comment type="caution">
    <text evidence="8">The sequence shown here is derived from an EMBL/GenBank/DDBJ whole genome shotgun (WGS) entry which is preliminary data.</text>
</comment>
<sequence length="399" mass="43422">MRKQILIVGAGFAGMWAALSAARLAEINQQSIDITVIAPQPELRVRPRFYESAVQTLVAPLQPLFDVTGVKFLRGTVEQILPASKEVSWKDDSGEVRLRRYDRLVLASGSHVNRDMVAGAAEHAFDLDQLESASVLEQHLLDLANQPESDARNTVVVCGGGFTGIEMALELPGRLREILGADAKTRVVVVERGAQPGGRWSKELRDVIIEASAELGVEWLVNAEVESVDASGVTLKDGQVITSQTVIWTVGVQASGLTAQIDAPRDRQGRLHVNSNLQVQGHEDIYATGDVAYAATDDKGNHALMTCQHAILLGKFAGNNAAASLLDVEPLPYRQEMYVTCLDLGAWGAVYSEGWDQQVKLTREEAKKLKVSIVSELIYPPKAERKAAFDMADPYAPFV</sequence>
<dbReference type="Proteomes" id="UP001276300">
    <property type="component" value="Unassembled WGS sequence"/>
</dbReference>
<evidence type="ECO:0000313" key="9">
    <source>
        <dbReference type="Proteomes" id="UP001276300"/>
    </source>
</evidence>
<keyword evidence="3" id="KW-0285">Flavoprotein</keyword>
<dbReference type="Pfam" id="PF07992">
    <property type="entry name" value="Pyr_redox_2"/>
    <property type="match status" value="1"/>
</dbReference>
<dbReference type="SUPFAM" id="SSF51905">
    <property type="entry name" value="FAD/NAD(P)-binding domain"/>
    <property type="match status" value="1"/>
</dbReference>
<proteinExistence type="inferred from homology"/>
<evidence type="ECO:0000256" key="6">
    <source>
        <dbReference type="SAM" id="SignalP"/>
    </source>
</evidence>
<feature type="domain" description="FAD/NAD(P)-binding" evidence="7">
    <location>
        <begin position="4"/>
        <end position="311"/>
    </location>
</feature>
<comment type="cofactor">
    <cofactor evidence="1">
        <name>FAD</name>
        <dbReference type="ChEBI" id="CHEBI:57692"/>
    </cofactor>
</comment>
<dbReference type="PRINTS" id="PR00368">
    <property type="entry name" value="FADPNR"/>
</dbReference>
<gene>
    <name evidence="8" type="ORF">QWU01_03910</name>
</gene>
<keyword evidence="6" id="KW-0732">Signal</keyword>
<evidence type="ECO:0000256" key="5">
    <source>
        <dbReference type="ARBA" id="ARBA00023002"/>
    </source>
</evidence>
<dbReference type="Gene3D" id="3.50.50.100">
    <property type="match status" value="1"/>
</dbReference>
<name>A0AAW9C155_KLUCR</name>
<evidence type="ECO:0000256" key="4">
    <source>
        <dbReference type="ARBA" id="ARBA00022827"/>
    </source>
</evidence>
<dbReference type="GO" id="GO:0019646">
    <property type="term" value="P:aerobic electron transport chain"/>
    <property type="evidence" value="ECO:0007669"/>
    <property type="project" value="TreeGrafter"/>
</dbReference>
<dbReference type="PANTHER" id="PTHR42913">
    <property type="entry name" value="APOPTOSIS-INDUCING FACTOR 1"/>
    <property type="match status" value="1"/>
</dbReference>
<dbReference type="InterPro" id="IPR036188">
    <property type="entry name" value="FAD/NAD-bd_sf"/>
</dbReference>